<name>A0A2M8EWW9_9BACT</name>
<accession>A0A2M8EWW9</accession>
<sequence length="82" mass="9657">MMFSKVDLLLDQLLQQPVLKIFFSKVLKKDISFLFLFLFSQKPQNHPSTRLSGDGTGFRLFFYTVDLLYHVRMSHIEKSESL</sequence>
<evidence type="ECO:0000313" key="1">
    <source>
        <dbReference type="EMBL" id="PJC30357.1"/>
    </source>
</evidence>
<dbReference type="EMBL" id="PFSC01000158">
    <property type="protein sequence ID" value="PJC30357.1"/>
    <property type="molecule type" value="Genomic_DNA"/>
</dbReference>
<comment type="caution">
    <text evidence="1">The sequence shown here is derived from an EMBL/GenBank/DDBJ whole genome shotgun (WGS) entry which is preliminary data.</text>
</comment>
<reference evidence="2" key="1">
    <citation type="submission" date="2017-09" db="EMBL/GenBank/DDBJ databases">
        <title>Depth-based differentiation of microbial function through sediment-hosted aquifers and enrichment of novel symbionts in the deep terrestrial subsurface.</title>
        <authorList>
            <person name="Probst A.J."/>
            <person name="Ladd B."/>
            <person name="Jarett J.K."/>
            <person name="Geller-Mcgrath D.E."/>
            <person name="Sieber C.M.K."/>
            <person name="Emerson J.B."/>
            <person name="Anantharaman K."/>
            <person name="Thomas B.C."/>
            <person name="Malmstrom R."/>
            <person name="Stieglmeier M."/>
            <person name="Klingl A."/>
            <person name="Woyke T."/>
            <person name="Ryan C.M."/>
            <person name="Banfield J.F."/>
        </authorList>
    </citation>
    <scope>NUCLEOTIDE SEQUENCE [LARGE SCALE GENOMIC DNA]</scope>
</reference>
<evidence type="ECO:0000313" key="2">
    <source>
        <dbReference type="Proteomes" id="UP000231383"/>
    </source>
</evidence>
<protein>
    <submittedName>
        <fullName evidence="1">Uncharacterized protein</fullName>
    </submittedName>
</protein>
<proteinExistence type="predicted"/>
<gene>
    <name evidence="1" type="ORF">CO051_06170</name>
</gene>
<dbReference type="Proteomes" id="UP000231383">
    <property type="component" value="Unassembled WGS sequence"/>
</dbReference>
<dbReference type="AlphaFoldDB" id="A0A2M8EWW9"/>
<organism evidence="1 2">
    <name type="scientific">Candidatus Roizmanbacteria bacterium CG_4_9_14_0_2_um_filter_39_13</name>
    <dbReference type="NCBI Taxonomy" id="1974839"/>
    <lineage>
        <taxon>Bacteria</taxon>
        <taxon>Candidatus Roizmaniibacteriota</taxon>
    </lineage>
</organism>